<sequence length="118" mass="12750">MGPRGPLGSGRQWFPWIALPDQVAALLFLLDNPQITGPVNLVAPAPVRQKELAHALGSAYHRPAVLPAPSFALHAVLGEFASDVLTSAKIVPEVLQDNGFQWEFSTIDTVARWLARSS</sequence>
<dbReference type="SUPFAM" id="SSF51735">
    <property type="entry name" value="NAD(P)-binding Rossmann-fold domains"/>
    <property type="match status" value="1"/>
</dbReference>
<feature type="domain" description="DUF1731" evidence="1">
    <location>
        <begin position="68"/>
        <end position="113"/>
    </location>
</feature>
<dbReference type="PANTHER" id="PTHR11092:SF0">
    <property type="entry name" value="EPIMERASE FAMILY PROTEIN SDR39U1"/>
    <property type="match status" value="1"/>
</dbReference>
<dbReference type="Pfam" id="PF08338">
    <property type="entry name" value="DUF1731"/>
    <property type="match status" value="1"/>
</dbReference>
<dbReference type="Proteomes" id="UP001596356">
    <property type="component" value="Unassembled WGS sequence"/>
</dbReference>
<dbReference type="Gene3D" id="3.40.50.720">
    <property type="entry name" value="NAD(P)-binding Rossmann-like Domain"/>
    <property type="match status" value="1"/>
</dbReference>
<evidence type="ECO:0000259" key="1">
    <source>
        <dbReference type="Pfam" id="PF08338"/>
    </source>
</evidence>
<reference evidence="3" key="1">
    <citation type="journal article" date="2019" name="Int. J. Syst. Evol. Microbiol.">
        <title>The Global Catalogue of Microorganisms (GCM) 10K type strain sequencing project: providing services to taxonomists for standard genome sequencing and annotation.</title>
        <authorList>
            <consortium name="The Broad Institute Genomics Platform"/>
            <consortium name="The Broad Institute Genome Sequencing Center for Infectious Disease"/>
            <person name="Wu L."/>
            <person name="Ma J."/>
        </authorList>
    </citation>
    <scope>NUCLEOTIDE SEQUENCE [LARGE SCALE GENOMIC DNA]</scope>
    <source>
        <strain evidence="3">NBRC 106593</strain>
    </source>
</reference>
<gene>
    <name evidence="2" type="ORF">ACFQBT_06470</name>
</gene>
<dbReference type="RefSeq" id="WP_377821293.1">
    <property type="nucleotide sequence ID" value="NZ_JBHSWJ010000002.1"/>
</dbReference>
<proteinExistence type="predicted"/>
<evidence type="ECO:0000313" key="2">
    <source>
        <dbReference type="EMBL" id="MFC6713497.1"/>
    </source>
</evidence>
<dbReference type="EMBL" id="JBHSWJ010000002">
    <property type="protein sequence ID" value="MFC6713497.1"/>
    <property type="molecule type" value="Genomic_DNA"/>
</dbReference>
<protein>
    <submittedName>
        <fullName evidence="2">DUF1731 domain-containing protein</fullName>
    </submittedName>
</protein>
<comment type="caution">
    <text evidence="2">The sequence shown here is derived from an EMBL/GenBank/DDBJ whole genome shotgun (WGS) entry which is preliminary data.</text>
</comment>
<keyword evidence="3" id="KW-1185">Reference proteome</keyword>
<evidence type="ECO:0000313" key="3">
    <source>
        <dbReference type="Proteomes" id="UP001596356"/>
    </source>
</evidence>
<accession>A0ABW2AQZ0</accession>
<dbReference type="InterPro" id="IPR013549">
    <property type="entry name" value="DUF1731"/>
</dbReference>
<dbReference type="InterPro" id="IPR036291">
    <property type="entry name" value="NAD(P)-bd_dom_sf"/>
</dbReference>
<organism evidence="2 3">
    <name type="scientific">Branchiibius cervicis</name>
    <dbReference type="NCBI Taxonomy" id="908252"/>
    <lineage>
        <taxon>Bacteria</taxon>
        <taxon>Bacillati</taxon>
        <taxon>Actinomycetota</taxon>
        <taxon>Actinomycetes</taxon>
        <taxon>Micrococcales</taxon>
        <taxon>Dermacoccaceae</taxon>
        <taxon>Branchiibius</taxon>
    </lineage>
</organism>
<name>A0ABW2AQZ0_9MICO</name>
<dbReference type="PANTHER" id="PTHR11092">
    <property type="entry name" value="SUGAR NUCLEOTIDE EPIMERASE RELATED"/>
    <property type="match status" value="1"/>
</dbReference>